<evidence type="ECO:0000256" key="1">
    <source>
        <dbReference type="SAM" id="MobiDB-lite"/>
    </source>
</evidence>
<keyword evidence="3" id="KW-1185">Reference proteome</keyword>
<dbReference type="GeneID" id="62202990"/>
<comment type="caution">
    <text evidence="2">The sequence shown here is derived from an EMBL/GenBank/DDBJ whole genome shotgun (WGS) entry which is preliminary data.</text>
</comment>
<dbReference type="Proteomes" id="UP000596902">
    <property type="component" value="Unassembled WGS sequence"/>
</dbReference>
<evidence type="ECO:0000313" key="2">
    <source>
        <dbReference type="EMBL" id="KAF7677906.1"/>
    </source>
</evidence>
<accession>A0A8H7EHC9</accession>
<proteinExistence type="predicted"/>
<protein>
    <submittedName>
        <fullName evidence="2">Uncharacterized protein</fullName>
    </submittedName>
</protein>
<dbReference type="EMBL" id="JAAABM010000005">
    <property type="protein sequence ID" value="KAF7677906.1"/>
    <property type="molecule type" value="Genomic_DNA"/>
</dbReference>
<dbReference type="AlphaFoldDB" id="A0A8H7EHC9"/>
<reference evidence="2" key="1">
    <citation type="submission" date="2020-01" db="EMBL/GenBank/DDBJ databases">
        <authorList>
            <person name="Feng Z.H.Z."/>
        </authorList>
    </citation>
    <scope>NUCLEOTIDE SEQUENCE</scope>
    <source>
        <strain evidence="2">CBS107.38</strain>
    </source>
</reference>
<feature type="region of interest" description="Disordered" evidence="1">
    <location>
        <begin position="25"/>
        <end position="90"/>
    </location>
</feature>
<organism evidence="2 3">
    <name type="scientific">Alternaria burnsii</name>
    <dbReference type="NCBI Taxonomy" id="1187904"/>
    <lineage>
        <taxon>Eukaryota</taxon>
        <taxon>Fungi</taxon>
        <taxon>Dikarya</taxon>
        <taxon>Ascomycota</taxon>
        <taxon>Pezizomycotina</taxon>
        <taxon>Dothideomycetes</taxon>
        <taxon>Pleosporomycetidae</taxon>
        <taxon>Pleosporales</taxon>
        <taxon>Pleosporineae</taxon>
        <taxon>Pleosporaceae</taxon>
        <taxon>Alternaria</taxon>
        <taxon>Alternaria sect. Alternaria</taxon>
    </lineage>
</organism>
<evidence type="ECO:0000313" key="3">
    <source>
        <dbReference type="Proteomes" id="UP000596902"/>
    </source>
</evidence>
<dbReference type="RefSeq" id="XP_038788084.1">
    <property type="nucleotide sequence ID" value="XM_038929812.1"/>
</dbReference>
<sequence length="90" mass="10130">MISASTRAERGFSCDTTAKSRQYTTCTARRRWRRQQGNSSSDSRERGRHGGESAPQTVAKLERAGCQDKDKDDDWAPKANRLFSVYPTTS</sequence>
<reference evidence="2" key="2">
    <citation type="submission" date="2020-08" db="EMBL/GenBank/DDBJ databases">
        <title>Draft Genome Sequence of Cumin Blight Pathogen Alternaria burnsii.</title>
        <authorList>
            <person name="Feng Z."/>
        </authorList>
    </citation>
    <scope>NUCLEOTIDE SEQUENCE</scope>
    <source>
        <strain evidence="2">CBS107.38</strain>
    </source>
</reference>
<feature type="compositionally biased region" description="Basic and acidic residues" evidence="1">
    <location>
        <begin position="60"/>
        <end position="76"/>
    </location>
</feature>
<gene>
    <name evidence="2" type="ORF">GT037_004765</name>
</gene>
<feature type="compositionally biased region" description="Basic and acidic residues" evidence="1">
    <location>
        <begin position="42"/>
        <end position="51"/>
    </location>
</feature>
<name>A0A8H7EHC9_9PLEO</name>